<proteinExistence type="predicted"/>
<sequence>MKFSKTIYLFLCIGFFACQDVEKAEQPENLIPESKMVNVLVDLLKLDGAESMSSIEFEKRDVQTKDLIFKKYQVDSLQFVKSTTYYAENFKVNKRIYDSVQARLEREKTLLDSLVKKEREQSKEEKDLEKGKEKFKSFTKKVEVKEDWEED</sequence>
<comment type="caution">
    <text evidence="1">The sequence shown here is derived from an EMBL/GenBank/DDBJ whole genome shotgun (WGS) entry which is preliminary data.</text>
</comment>
<keyword evidence="2" id="KW-1185">Reference proteome</keyword>
<evidence type="ECO:0000313" key="2">
    <source>
        <dbReference type="Proteomes" id="UP000356253"/>
    </source>
</evidence>
<accession>A0AC61Y594</accession>
<protein>
    <submittedName>
        <fullName evidence="1">Uncharacterized protein</fullName>
    </submittedName>
</protein>
<gene>
    <name evidence="1" type="ORF">FVB9532_00914</name>
</gene>
<reference evidence="1" key="1">
    <citation type="submission" date="2019-09" db="EMBL/GenBank/DDBJ databases">
        <authorList>
            <person name="Rodrigo-Torres L."/>
            <person name="Arahal R. D."/>
            <person name="Lucena T."/>
        </authorList>
    </citation>
    <scope>NUCLEOTIDE SEQUENCE</scope>
    <source>
        <strain evidence="1">ISS653</strain>
    </source>
</reference>
<organism evidence="1 2">
    <name type="scientific">Mesonia oceanica</name>
    <dbReference type="NCBI Taxonomy" id="2687242"/>
    <lineage>
        <taxon>Bacteria</taxon>
        <taxon>Pseudomonadati</taxon>
        <taxon>Bacteroidota</taxon>
        <taxon>Flavobacteriia</taxon>
        <taxon>Flavobacteriales</taxon>
        <taxon>Flavobacteriaceae</taxon>
        <taxon>Mesonia</taxon>
    </lineage>
</organism>
<dbReference type="EMBL" id="CABVMM010000003">
    <property type="protein sequence ID" value="VVU99658.1"/>
    <property type="molecule type" value="Genomic_DNA"/>
</dbReference>
<evidence type="ECO:0000313" key="1">
    <source>
        <dbReference type="EMBL" id="VVU99658.1"/>
    </source>
</evidence>
<name>A0AC61Y594_9FLAO</name>
<dbReference type="Proteomes" id="UP000356253">
    <property type="component" value="Unassembled WGS sequence"/>
</dbReference>